<feature type="region of interest" description="Disordered" evidence="6">
    <location>
        <begin position="32"/>
        <end position="61"/>
    </location>
</feature>
<dbReference type="AlphaFoldDB" id="A0A2A4H0V7"/>
<accession>A0A2A4H0V7</accession>
<proteinExistence type="predicted"/>
<name>A0A2A4H0V7_9STAP</name>
<keyword evidence="7" id="KW-0812">Transmembrane</keyword>
<evidence type="ECO:0000256" key="1">
    <source>
        <dbReference type="ARBA" id="ARBA00004168"/>
    </source>
</evidence>
<gene>
    <name evidence="10" type="ORF">B5C08_02450</name>
</gene>
<dbReference type="EMBL" id="MWUU01000002">
    <property type="protein sequence ID" value="PCF56916.1"/>
    <property type="molecule type" value="Genomic_DNA"/>
</dbReference>
<feature type="region of interest" description="Disordered" evidence="6">
    <location>
        <begin position="494"/>
        <end position="583"/>
    </location>
</feature>
<evidence type="ECO:0000256" key="7">
    <source>
        <dbReference type="SAM" id="Phobius"/>
    </source>
</evidence>
<feature type="domain" description="Gram-positive cocci surface proteins LPxTG" evidence="9">
    <location>
        <begin position="667"/>
        <end position="699"/>
    </location>
</feature>
<evidence type="ECO:0000313" key="11">
    <source>
        <dbReference type="Proteomes" id="UP000218335"/>
    </source>
</evidence>
<sequence>MLKENYKLRKLKVGLVSTAAAMIFVVSNGTAEASENTETEVKTEEQSVASEEKEDVSESVAPQQAQAIQLDEVRPGDTQVSGYTQPNKAISIKIDNKDIVSLDEDYEEVVSDDEGKFTYDLKGRKIVYNQKVDVEATAPLNLEEFDEEALESDASENLDLDTLEGLEDEVSIETSVTTPRYEHAYEIPEKRLEPMANQHQVWIEPVLEGSGVIKGHTSVKGKVALAINHQHVHLGDKPERLETLNDAQWQERYDGIWRQINDKGFFEFDLNRHFDKSYPLQLGDLVTLTFKSDDANDTVGPVVFNVRTEAFEDVADAQTSYQLGESPAIEVLADVEHDIEVQPILGDVLQTEARGEHQVIVEGTKKIEGRTQFGNALIQIDSNLGEHRSFPTLQADEAGHFTFDLKGTEMQLLNGEVLTFKVLDPHTSQVLAETTMGIHPADKKDRASENDYLYGPLTEAQKAKLRAEILRPMVFDATDDLDPDAEWADDMEEVDPDAAPTVEKADENVAAASTDEMADVTAETKENGEVDANTASTATPIDEADKEMQTSETDKEAASSENDTTSPITDVTLPSPVEPSNNNEVMNTTDIENMGDKADMAHFQNRLPLLQMMQSQGTKDTPTLMLQWNGTTERMTDVAQAMSQETVAKPTAVKVSKKSFTARQEVLPHTGSTTKVSLWSVLMLASGAALLGFRRRRQS</sequence>
<dbReference type="PROSITE" id="PS50847">
    <property type="entry name" value="GRAM_POS_ANCHORING"/>
    <property type="match status" value="1"/>
</dbReference>
<comment type="subcellular location">
    <subcellularLocation>
        <location evidence="1">Secreted</location>
        <location evidence="1">Cell wall</location>
        <topology evidence="1">Peptidoglycan-anchor</topology>
    </subcellularLocation>
</comment>
<feature type="chain" id="PRO_5011997431" evidence="8">
    <location>
        <begin position="34"/>
        <end position="699"/>
    </location>
</feature>
<keyword evidence="7" id="KW-1133">Transmembrane helix</keyword>
<protein>
    <submittedName>
        <fullName evidence="10">YSIRK signal domain/LPXTG anchor domain surface protein</fullName>
    </submittedName>
</protein>
<dbReference type="InterPro" id="IPR005877">
    <property type="entry name" value="YSIRK_signal_dom"/>
</dbReference>
<evidence type="ECO:0000256" key="4">
    <source>
        <dbReference type="ARBA" id="ARBA00022729"/>
    </source>
</evidence>
<dbReference type="Proteomes" id="UP000218335">
    <property type="component" value="Unassembled WGS sequence"/>
</dbReference>
<keyword evidence="5" id="KW-0572">Peptidoglycan-anchor</keyword>
<keyword evidence="7" id="KW-0472">Membrane</keyword>
<feature type="signal peptide" evidence="8">
    <location>
        <begin position="1"/>
        <end position="33"/>
    </location>
</feature>
<evidence type="ECO:0000313" key="10">
    <source>
        <dbReference type="EMBL" id="PCF56916.1"/>
    </source>
</evidence>
<evidence type="ECO:0000256" key="6">
    <source>
        <dbReference type="SAM" id="MobiDB-lite"/>
    </source>
</evidence>
<organism evidence="10 11">
    <name type="scientific">Staphylococcus delphini</name>
    <dbReference type="NCBI Taxonomy" id="53344"/>
    <lineage>
        <taxon>Bacteria</taxon>
        <taxon>Bacillati</taxon>
        <taxon>Bacillota</taxon>
        <taxon>Bacilli</taxon>
        <taxon>Bacillales</taxon>
        <taxon>Staphylococcaceae</taxon>
        <taxon>Staphylococcus</taxon>
        <taxon>Staphylococcus intermedius group</taxon>
    </lineage>
</organism>
<feature type="transmembrane region" description="Helical" evidence="7">
    <location>
        <begin position="676"/>
        <end position="693"/>
    </location>
</feature>
<feature type="compositionally biased region" description="Basic and acidic residues" evidence="6">
    <location>
        <begin position="546"/>
        <end position="558"/>
    </location>
</feature>
<keyword evidence="3" id="KW-0964">Secreted</keyword>
<keyword evidence="4 8" id="KW-0732">Signal</keyword>
<comment type="caution">
    <text evidence="10">The sequence shown here is derived from an EMBL/GenBank/DDBJ whole genome shotgun (WGS) entry which is preliminary data.</text>
</comment>
<dbReference type="InterPro" id="IPR019931">
    <property type="entry name" value="LPXTG_anchor"/>
</dbReference>
<reference evidence="10 11" key="1">
    <citation type="journal article" date="2017" name="PLoS ONE">
        <title>Development of a real-time PCR for detection of Staphylococcus pseudintermedius using a novel automated comparison of whole-genome sequences.</title>
        <authorList>
            <person name="Verstappen K.M."/>
            <person name="Huijbregts L."/>
            <person name="Spaninks M."/>
            <person name="Wagenaar J.A."/>
            <person name="Fluit A.C."/>
            <person name="Duim B."/>
        </authorList>
    </citation>
    <scope>NUCLEOTIDE SEQUENCE [LARGE SCALE GENOMIC DNA]</scope>
    <source>
        <strain evidence="10 11">215070706401-1</strain>
    </source>
</reference>
<keyword evidence="2" id="KW-0134">Cell wall</keyword>
<dbReference type="NCBIfam" id="TIGR01167">
    <property type="entry name" value="LPXTG_anchor"/>
    <property type="match status" value="1"/>
</dbReference>
<dbReference type="NCBIfam" id="TIGR01168">
    <property type="entry name" value="YSIRK_signal"/>
    <property type="match status" value="1"/>
</dbReference>
<feature type="compositionally biased region" description="Polar residues" evidence="6">
    <location>
        <begin position="559"/>
        <end position="569"/>
    </location>
</feature>
<evidence type="ECO:0000256" key="5">
    <source>
        <dbReference type="ARBA" id="ARBA00023088"/>
    </source>
</evidence>
<evidence type="ECO:0000256" key="8">
    <source>
        <dbReference type="SAM" id="SignalP"/>
    </source>
</evidence>
<evidence type="ECO:0000256" key="3">
    <source>
        <dbReference type="ARBA" id="ARBA00022525"/>
    </source>
</evidence>
<evidence type="ECO:0000256" key="2">
    <source>
        <dbReference type="ARBA" id="ARBA00022512"/>
    </source>
</evidence>
<dbReference type="RefSeq" id="WP_096591534.1">
    <property type="nucleotide sequence ID" value="NZ_MWUU01000002.1"/>
</dbReference>
<evidence type="ECO:0000259" key="9">
    <source>
        <dbReference type="PROSITE" id="PS50847"/>
    </source>
</evidence>